<organism evidence="1 2">
    <name type="scientific">Nostoc edaphicum CCNP1411</name>
    <dbReference type="NCBI Taxonomy" id="1472755"/>
    <lineage>
        <taxon>Bacteria</taxon>
        <taxon>Bacillati</taxon>
        <taxon>Cyanobacteriota</taxon>
        <taxon>Cyanophyceae</taxon>
        <taxon>Nostocales</taxon>
        <taxon>Nostocaceae</taxon>
        <taxon>Nostoc</taxon>
    </lineage>
</organism>
<dbReference type="KEGG" id="ned:HUN01_07920"/>
<dbReference type="EMBL" id="CP054698">
    <property type="protein sequence ID" value="QMS87510.1"/>
    <property type="molecule type" value="Genomic_DNA"/>
</dbReference>
<proteinExistence type="predicted"/>
<dbReference type="AlphaFoldDB" id="A0A7D7LBE6"/>
<reference evidence="2" key="1">
    <citation type="submission" date="2020-06" db="EMBL/GenBank/DDBJ databases">
        <title>Nostoc edaphicum CCNP1411 genome.</title>
        <authorList>
            <person name="Fidor A."/>
            <person name="Grabski M."/>
            <person name="Gawor J."/>
            <person name="Gromadka R."/>
            <person name="Wegrzyn G."/>
            <person name="Mazur-Marzec H."/>
        </authorList>
    </citation>
    <scope>NUCLEOTIDE SEQUENCE [LARGE SCALE GENOMIC DNA]</scope>
    <source>
        <strain evidence="2">CCNP1411</strain>
    </source>
</reference>
<dbReference type="RefSeq" id="WP_181930812.1">
    <property type="nucleotide sequence ID" value="NZ_CP054698.1"/>
</dbReference>
<keyword evidence="2" id="KW-1185">Reference proteome</keyword>
<evidence type="ECO:0000313" key="1">
    <source>
        <dbReference type="EMBL" id="QMS87510.1"/>
    </source>
</evidence>
<name>A0A7D7LBE6_9NOSO</name>
<protein>
    <submittedName>
        <fullName evidence="1">Uncharacterized protein</fullName>
    </submittedName>
</protein>
<accession>A0A7D7LBE6</accession>
<gene>
    <name evidence="1" type="ORF">HUN01_07920</name>
</gene>
<dbReference type="Proteomes" id="UP000514713">
    <property type="component" value="Chromosome"/>
</dbReference>
<evidence type="ECO:0000313" key="2">
    <source>
        <dbReference type="Proteomes" id="UP000514713"/>
    </source>
</evidence>
<sequence>MIYSRKLQKYFAGFSASVILVADLVLTQKTPPALAQTVNLSIGNPVTFSCNDSEATIKGKNGPRVLNGKTNIYIGYQQLSNNKNPITIRFNNGIKAWCRTDYETTRDDGTGYGLYWNGSNVLYGVYSSTGSQSGNDFRRFAIGRWLPSYGSGGGPKVAVIARINPANGDVSDATFLSARKADNGQTNSLVVNNLSWNSINSTLTVQAKSWWTPRRANTNSMSCSGSSPYQYTAIFTGDLRKMNSASANTCS</sequence>